<dbReference type="EMBL" id="QJPH01000185">
    <property type="protein sequence ID" value="PZN83515.1"/>
    <property type="molecule type" value="Genomic_DNA"/>
</dbReference>
<dbReference type="AlphaFoldDB" id="A0A2W4RHU8"/>
<dbReference type="InterPro" id="IPR028098">
    <property type="entry name" value="Glyco_trans_4-like_N"/>
</dbReference>
<name>A0A2W4RHU8_9GAMM</name>
<sequence>MKVILSVEALEPMLTGIGRYTWELASRLPVALGKKNVRYYRNGRWINDPGELLIDAARPSKKKPWPFLGAVRRWFNSAEIEFGDQKTVFHGPNFFLPPWVDNGVVTVHDLSVFKFPETHPAERIRQYEREFQMSMDHAAHLITVTESMRHEVMDFLGWPAEKITAVHHGVSPAFAVREEQELQVRLRGYGLEPGSYVLCVSTLEPRKKIDCLLSSFRSLPAFLREKNSLVLVGGSGWLNEDLHQTIERATREGWLRYLGFVAESDLPFLYAGARLFVYPSIYEGFGFPVLEAMASGVPVVTSNHASVLEVAQGASLQVEPDDLDALAETIRKGLTDEDWRSSTRTAGLRIAGYYSWDKCVEETIGVYRHVSPRL</sequence>
<proteinExistence type="predicted"/>
<comment type="caution">
    <text evidence="4">The sequence shown here is derived from an EMBL/GenBank/DDBJ whole genome shotgun (WGS) entry which is preliminary data.</text>
</comment>
<feature type="domain" description="Glycosyl transferase family 1" evidence="2">
    <location>
        <begin position="195"/>
        <end position="343"/>
    </location>
</feature>
<evidence type="ECO:0000313" key="5">
    <source>
        <dbReference type="Proteomes" id="UP000249396"/>
    </source>
</evidence>
<dbReference type="CDD" id="cd03809">
    <property type="entry name" value="GT4_MtfB-like"/>
    <property type="match status" value="1"/>
</dbReference>
<dbReference type="Gene3D" id="3.40.50.2000">
    <property type="entry name" value="Glycogen Phosphorylase B"/>
    <property type="match status" value="2"/>
</dbReference>
<dbReference type="Pfam" id="PF13439">
    <property type="entry name" value="Glyco_transf_4"/>
    <property type="match status" value="1"/>
</dbReference>
<gene>
    <name evidence="4" type="ORF">DM484_04185</name>
</gene>
<evidence type="ECO:0000259" key="3">
    <source>
        <dbReference type="Pfam" id="PF13439"/>
    </source>
</evidence>
<dbReference type="GO" id="GO:0003746">
    <property type="term" value="F:translation elongation factor activity"/>
    <property type="evidence" value="ECO:0007669"/>
    <property type="project" value="UniProtKB-KW"/>
</dbReference>
<dbReference type="Pfam" id="PF00534">
    <property type="entry name" value="Glycos_transf_1"/>
    <property type="match status" value="1"/>
</dbReference>
<keyword evidence="1" id="KW-0808">Transferase</keyword>
<dbReference type="PANTHER" id="PTHR46401">
    <property type="entry name" value="GLYCOSYLTRANSFERASE WBBK-RELATED"/>
    <property type="match status" value="1"/>
</dbReference>
<dbReference type="InterPro" id="IPR001296">
    <property type="entry name" value="Glyco_trans_1"/>
</dbReference>
<dbReference type="PANTHER" id="PTHR46401:SF2">
    <property type="entry name" value="GLYCOSYLTRANSFERASE WBBK-RELATED"/>
    <property type="match status" value="1"/>
</dbReference>
<keyword evidence="4" id="KW-0251">Elongation factor</keyword>
<keyword evidence="4" id="KW-0648">Protein biosynthesis</keyword>
<protein>
    <submittedName>
        <fullName evidence="4">Transcription elongation factor GreAB</fullName>
    </submittedName>
</protein>
<organism evidence="4 5">
    <name type="scientific">Candidatus Methylumidiphilus alinenensis</name>
    <dbReference type="NCBI Taxonomy" id="2202197"/>
    <lineage>
        <taxon>Bacteria</taxon>
        <taxon>Pseudomonadati</taxon>
        <taxon>Pseudomonadota</taxon>
        <taxon>Gammaproteobacteria</taxon>
        <taxon>Methylococcales</taxon>
        <taxon>Candidatus Methylumidiphilus</taxon>
    </lineage>
</organism>
<dbReference type="GO" id="GO:0016757">
    <property type="term" value="F:glycosyltransferase activity"/>
    <property type="evidence" value="ECO:0007669"/>
    <property type="project" value="InterPro"/>
</dbReference>
<dbReference type="GO" id="GO:0009103">
    <property type="term" value="P:lipopolysaccharide biosynthetic process"/>
    <property type="evidence" value="ECO:0007669"/>
    <property type="project" value="TreeGrafter"/>
</dbReference>
<evidence type="ECO:0000259" key="2">
    <source>
        <dbReference type="Pfam" id="PF00534"/>
    </source>
</evidence>
<accession>A0A2W4RHU8</accession>
<reference evidence="4 5" key="1">
    <citation type="journal article" date="2018" name="Aquat. Microb. Ecol.">
        <title>Gammaproteobacterial methanotrophs dominate.</title>
        <authorList>
            <person name="Rissanen A.J."/>
            <person name="Saarenheimo J."/>
            <person name="Tiirola M."/>
            <person name="Peura S."/>
            <person name="Aalto S.L."/>
            <person name="Karvinen A."/>
            <person name="Nykanen H."/>
        </authorList>
    </citation>
    <scope>NUCLEOTIDE SEQUENCE [LARGE SCALE GENOMIC DNA]</scope>
    <source>
        <strain evidence="4">AMbin10</strain>
    </source>
</reference>
<evidence type="ECO:0000313" key="4">
    <source>
        <dbReference type="EMBL" id="PZN83515.1"/>
    </source>
</evidence>
<dbReference type="Proteomes" id="UP000249396">
    <property type="component" value="Unassembled WGS sequence"/>
</dbReference>
<feature type="domain" description="Glycosyltransferase subfamily 4-like N-terminal" evidence="3">
    <location>
        <begin position="85"/>
        <end position="173"/>
    </location>
</feature>
<evidence type="ECO:0000256" key="1">
    <source>
        <dbReference type="ARBA" id="ARBA00022679"/>
    </source>
</evidence>
<dbReference type="SUPFAM" id="SSF53756">
    <property type="entry name" value="UDP-Glycosyltransferase/glycogen phosphorylase"/>
    <property type="match status" value="1"/>
</dbReference>